<evidence type="ECO:0000313" key="3">
    <source>
        <dbReference type="Proteomes" id="UP001202328"/>
    </source>
</evidence>
<dbReference type="PANTHER" id="PTHR48045">
    <property type="entry name" value="UDP-GLYCOSYLTRANSFERASE 72B1"/>
    <property type="match status" value="1"/>
</dbReference>
<gene>
    <name evidence="2" type="ORF">MKW98_007253</name>
</gene>
<evidence type="ECO:0000313" key="2">
    <source>
        <dbReference type="EMBL" id="KAI3945904.1"/>
    </source>
</evidence>
<keyword evidence="3" id="KW-1185">Reference proteome</keyword>
<dbReference type="EMBL" id="JAJJMB010003724">
    <property type="protein sequence ID" value="KAI3945904.1"/>
    <property type="molecule type" value="Genomic_DNA"/>
</dbReference>
<dbReference type="AlphaFoldDB" id="A0AAD4TAD7"/>
<name>A0AAD4TAD7_9MAGN</name>
<dbReference type="Proteomes" id="UP001202328">
    <property type="component" value="Unassembled WGS sequence"/>
</dbReference>
<comment type="caution">
    <text evidence="2">The sequence shown here is derived from an EMBL/GenBank/DDBJ whole genome shotgun (WGS) entry which is preliminary data.</text>
</comment>
<dbReference type="Pfam" id="PF00201">
    <property type="entry name" value="UDPGT"/>
    <property type="match status" value="1"/>
</dbReference>
<sequence>MEIFYSIWINQPQIHQKDSQEILIPDFSQIFKIPRSQLSSLQLQATDNDTWSLFLKTELSQTLNSDGFLINTIEEFDQFGLSYFKSKLGQNSVWAVGPVSDYSLALKSKINTAILYISFGSQETISKSQIMKLAIGLEKSDKNFIWVIRPPLGFDMNEEFRSEWLPEGFEERMKEKNKGLLVRKWAPQLEILSHKSTSDVSFGVPIIGWPLSADQPSNSRLLEEEMGVCVELAKGNRNEVKHKDVVRVLDLVMNKKDHEMRKKAFKVREMIKNANIEDEGLEGSSVKGIKKFFEAALLRKKEMVKMGHHGNHLHTTSSEI</sequence>
<reference evidence="2" key="1">
    <citation type="submission" date="2022-04" db="EMBL/GenBank/DDBJ databases">
        <title>A functionally conserved STORR gene fusion in Papaver species that diverged 16.8 million years ago.</title>
        <authorList>
            <person name="Catania T."/>
        </authorList>
    </citation>
    <scope>NUCLEOTIDE SEQUENCE</scope>
    <source>
        <strain evidence="2">S-188037</strain>
    </source>
</reference>
<dbReference type="Gene3D" id="3.40.50.2000">
    <property type="entry name" value="Glycogen Phosphorylase B"/>
    <property type="match status" value="2"/>
</dbReference>
<dbReference type="InterPro" id="IPR002213">
    <property type="entry name" value="UDP_glucos_trans"/>
</dbReference>
<proteinExistence type="predicted"/>
<dbReference type="PANTHER" id="PTHR48045:SF37">
    <property type="entry name" value="UDP-GLYCOSYLTRANSFERASE 92A1-LIKE"/>
    <property type="match status" value="1"/>
</dbReference>
<evidence type="ECO:0000256" key="1">
    <source>
        <dbReference type="ARBA" id="ARBA00022679"/>
    </source>
</evidence>
<protein>
    <recommendedName>
        <fullName evidence="4">UDP-glycosyltransferase</fullName>
    </recommendedName>
</protein>
<keyword evidence="1" id="KW-0808">Transferase</keyword>
<organism evidence="2 3">
    <name type="scientific">Papaver atlanticum</name>
    <dbReference type="NCBI Taxonomy" id="357466"/>
    <lineage>
        <taxon>Eukaryota</taxon>
        <taxon>Viridiplantae</taxon>
        <taxon>Streptophyta</taxon>
        <taxon>Embryophyta</taxon>
        <taxon>Tracheophyta</taxon>
        <taxon>Spermatophyta</taxon>
        <taxon>Magnoliopsida</taxon>
        <taxon>Ranunculales</taxon>
        <taxon>Papaveraceae</taxon>
        <taxon>Papaveroideae</taxon>
        <taxon>Papaver</taxon>
    </lineage>
</organism>
<dbReference type="GO" id="GO:0008194">
    <property type="term" value="F:UDP-glycosyltransferase activity"/>
    <property type="evidence" value="ECO:0007669"/>
    <property type="project" value="InterPro"/>
</dbReference>
<accession>A0AAD4TAD7</accession>
<evidence type="ECO:0008006" key="4">
    <source>
        <dbReference type="Google" id="ProtNLM"/>
    </source>
</evidence>
<dbReference type="SUPFAM" id="SSF53756">
    <property type="entry name" value="UDP-Glycosyltransferase/glycogen phosphorylase"/>
    <property type="match status" value="1"/>
</dbReference>